<dbReference type="OrthoDB" id="6388042at2759"/>
<dbReference type="EMBL" id="GL735105">
    <property type="protein sequence ID" value="EFX61057.1"/>
    <property type="molecule type" value="Genomic_DNA"/>
</dbReference>
<feature type="region of interest" description="Disordered" evidence="2">
    <location>
        <begin position="179"/>
        <end position="206"/>
    </location>
</feature>
<dbReference type="PhylomeDB" id="E9I4M3"/>
<dbReference type="Proteomes" id="UP000000305">
    <property type="component" value="Unassembled WGS sequence"/>
</dbReference>
<keyword evidence="4" id="KW-1185">Reference proteome</keyword>
<feature type="coiled-coil region" evidence="1">
    <location>
        <begin position="96"/>
        <end position="146"/>
    </location>
</feature>
<gene>
    <name evidence="3" type="ORF">DAPPUDRAFT_122585</name>
</gene>
<feature type="non-terminal residue" evidence="3">
    <location>
        <position position="1"/>
    </location>
</feature>
<reference evidence="3 4" key="1">
    <citation type="journal article" date="2011" name="Science">
        <title>The ecoresponsive genome of Daphnia pulex.</title>
        <authorList>
            <person name="Colbourne J.K."/>
            <person name="Pfrender M.E."/>
            <person name="Gilbert D."/>
            <person name="Thomas W.K."/>
            <person name="Tucker A."/>
            <person name="Oakley T.H."/>
            <person name="Tokishita S."/>
            <person name="Aerts A."/>
            <person name="Arnold G.J."/>
            <person name="Basu M.K."/>
            <person name="Bauer D.J."/>
            <person name="Caceres C.E."/>
            <person name="Carmel L."/>
            <person name="Casola C."/>
            <person name="Choi J.H."/>
            <person name="Detter J.C."/>
            <person name="Dong Q."/>
            <person name="Dusheyko S."/>
            <person name="Eads B.D."/>
            <person name="Frohlich T."/>
            <person name="Geiler-Samerotte K.A."/>
            <person name="Gerlach D."/>
            <person name="Hatcher P."/>
            <person name="Jogdeo S."/>
            <person name="Krijgsveld J."/>
            <person name="Kriventseva E.V."/>
            <person name="Kultz D."/>
            <person name="Laforsch C."/>
            <person name="Lindquist E."/>
            <person name="Lopez J."/>
            <person name="Manak J.R."/>
            <person name="Muller J."/>
            <person name="Pangilinan J."/>
            <person name="Patwardhan R.P."/>
            <person name="Pitluck S."/>
            <person name="Pritham E.J."/>
            <person name="Rechtsteiner A."/>
            <person name="Rho M."/>
            <person name="Rogozin I.B."/>
            <person name="Sakarya O."/>
            <person name="Salamov A."/>
            <person name="Schaack S."/>
            <person name="Shapiro H."/>
            <person name="Shiga Y."/>
            <person name="Skalitzky C."/>
            <person name="Smith Z."/>
            <person name="Souvorov A."/>
            <person name="Sung W."/>
            <person name="Tang Z."/>
            <person name="Tsuchiya D."/>
            <person name="Tu H."/>
            <person name="Vos H."/>
            <person name="Wang M."/>
            <person name="Wolf Y.I."/>
            <person name="Yamagata H."/>
            <person name="Yamada T."/>
            <person name="Ye Y."/>
            <person name="Shaw J.R."/>
            <person name="Andrews J."/>
            <person name="Crease T.J."/>
            <person name="Tang H."/>
            <person name="Lucas S.M."/>
            <person name="Robertson H.M."/>
            <person name="Bork P."/>
            <person name="Koonin E.V."/>
            <person name="Zdobnov E.M."/>
            <person name="Grigoriev I.V."/>
            <person name="Lynch M."/>
            <person name="Boore J.L."/>
        </authorList>
    </citation>
    <scope>NUCLEOTIDE SEQUENCE [LARGE SCALE GENOMIC DNA]</scope>
</reference>
<proteinExistence type="predicted"/>
<evidence type="ECO:0000313" key="4">
    <source>
        <dbReference type="Proteomes" id="UP000000305"/>
    </source>
</evidence>
<accession>E9I4M3</accession>
<keyword evidence="1" id="KW-0175">Coiled coil</keyword>
<dbReference type="KEGG" id="dpx:DAPPUDRAFT_122585"/>
<evidence type="ECO:0000256" key="1">
    <source>
        <dbReference type="SAM" id="Coils"/>
    </source>
</evidence>
<name>E9I4M3_DAPPU</name>
<evidence type="ECO:0000256" key="2">
    <source>
        <dbReference type="SAM" id="MobiDB-lite"/>
    </source>
</evidence>
<dbReference type="InParanoid" id="E9I4M3"/>
<protein>
    <submittedName>
        <fullName evidence="3">Uncharacterized protein</fullName>
    </submittedName>
</protein>
<sequence length="206" mass="23472">WPKDFNSAICERVYEKNNFVDLDHRPGVAVAISSNQENLLQLRQQLILDKSSAQKNTNELRVTNQKARRSLVYTEGDTTQGASFSVAKKSKPNPAEEQLVEEIDELKSTNRQLEDTITPLIEACYQGRLKRDLKKKEDENDELTDTLEVLRSWYEEPRELARQMKDILLHLTDAVSNLNRRPEALPPTPAASPSQSAAKRMVIDGR</sequence>
<organism evidence="3 4">
    <name type="scientific">Daphnia pulex</name>
    <name type="common">Water flea</name>
    <dbReference type="NCBI Taxonomy" id="6669"/>
    <lineage>
        <taxon>Eukaryota</taxon>
        <taxon>Metazoa</taxon>
        <taxon>Ecdysozoa</taxon>
        <taxon>Arthropoda</taxon>
        <taxon>Crustacea</taxon>
        <taxon>Branchiopoda</taxon>
        <taxon>Diplostraca</taxon>
        <taxon>Cladocera</taxon>
        <taxon>Anomopoda</taxon>
        <taxon>Daphniidae</taxon>
        <taxon>Daphnia</taxon>
    </lineage>
</organism>
<dbReference type="AlphaFoldDB" id="E9I4M3"/>
<evidence type="ECO:0000313" key="3">
    <source>
        <dbReference type="EMBL" id="EFX61057.1"/>
    </source>
</evidence>
<dbReference type="HOGENOM" id="CLU_058692_0_0_1"/>